<feature type="region of interest" description="Disordered" evidence="10">
    <location>
        <begin position="114"/>
        <end position="138"/>
    </location>
</feature>
<keyword evidence="5 8" id="KW-0238">DNA-binding</keyword>
<evidence type="ECO:0000259" key="11">
    <source>
        <dbReference type="PROSITE" id="PS50884"/>
    </source>
</evidence>
<dbReference type="PANTHER" id="PTHR31992">
    <property type="entry name" value="DOF ZINC FINGER PROTEIN DOF1.4-RELATED"/>
    <property type="match status" value="1"/>
</dbReference>
<accession>A0A1U7YSI2</accession>
<dbReference type="AlphaFoldDB" id="A0A1U7YSI2"/>
<dbReference type="PROSITE" id="PS50884">
    <property type="entry name" value="ZF_DOF_2"/>
    <property type="match status" value="1"/>
</dbReference>
<keyword evidence="12" id="KW-1185">Reference proteome</keyword>
<evidence type="ECO:0000313" key="13">
    <source>
        <dbReference type="RefSeq" id="XP_010242004.1"/>
    </source>
</evidence>
<feature type="domain" description="Dof-type" evidence="11">
    <location>
        <begin position="54"/>
        <end position="108"/>
    </location>
</feature>
<keyword evidence="1 9" id="KW-0479">Metal-binding</keyword>
<dbReference type="KEGG" id="nnu:104586454"/>
<dbReference type="GO" id="GO:0008270">
    <property type="term" value="F:zinc ion binding"/>
    <property type="evidence" value="ECO:0007669"/>
    <property type="project" value="UniProtKB-KW"/>
</dbReference>
<feature type="compositionally biased region" description="Low complexity" evidence="10">
    <location>
        <begin position="40"/>
        <end position="50"/>
    </location>
</feature>
<sequence>MGLSSKQVSVDGLVLDWGHGLLQPGALDLSKPPQSPQVRQEQQQEQQQQQSTPLKCPRCDSTNTKFCYYNNYNRSQPRHFCKACRRHWTKGGTLRNVPVGGGRKNKRLKTTHNTTTTTTTTAAGKAANPTTSTSGRVSRNTTNNMAIQAQQQLQLQQQQHLPLPFGDSRSISDILYQSLLHPPTSSSLPLSPQQDYTNKVSSNDDGEIINISSDSLLGSPLSLPPNPIFPFTSLSSFVDNPTSMSSFTCGFQPSDVYNSYTGEAETAEDSTITTTTITTTNTTTMPTTPLWQTPTTSGFMDSTSYWSWDDLTSLITTDVKQPWDDSLQ</sequence>
<proteinExistence type="predicted"/>
<dbReference type="Proteomes" id="UP000189703">
    <property type="component" value="Unplaced"/>
</dbReference>
<feature type="compositionally biased region" description="Low complexity" evidence="10">
    <location>
        <begin position="114"/>
        <end position="131"/>
    </location>
</feature>
<evidence type="ECO:0000256" key="7">
    <source>
        <dbReference type="ARBA" id="ARBA00023242"/>
    </source>
</evidence>
<feature type="region of interest" description="Disordered" evidence="10">
    <location>
        <begin position="25"/>
        <end position="56"/>
    </location>
</feature>
<dbReference type="OMA" id="TINMAIQ"/>
<evidence type="ECO:0000256" key="4">
    <source>
        <dbReference type="ARBA" id="ARBA00023015"/>
    </source>
</evidence>
<evidence type="ECO:0000256" key="5">
    <source>
        <dbReference type="ARBA" id="ARBA00023125"/>
    </source>
</evidence>
<keyword evidence="6 9" id="KW-0804">Transcription</keyword>
<dbReference type="GO" id="GO:0003677">
    <property type="term" value="F:DNA binding"/>
    <property type="evidence" value="ECO:0007669"/>
    <property type="project" value="UniProtKB-UniRule"/>
</dbReference>
<evidence type="ECO:0000313" key="12">
    <source>
        <dbReference type="Proteomes" id="UP000189703"/>
    </source>
</evidence>
<dbReference type="eggNOG" id="ENOG502RH68">
    <property type="taxonomic scope" value="Eukaryota"/>
</dbReference>
<reference evidence="13" key="1">
    <citation type="submission" date="2025-08" db="UniProtKB">
        <authorList>
            <consortium name="RefSeq"/>
        </authorList>
    </citation>
    <scope>IDENTIFICATION</scope>
</reference>
<keyword evidence="4 9" id="KW-0805">Transcription regulation</keyword>
<dbReference type="GO" id="GO:0005634">
    <property type="term" value="C:nucleus"/>
    <property type="evidence" value="ECO:0007669"/>
    <property type="project" value="UniProtKB-SubCell"/>
</dbReference>
<dbReference type="GeneID" id="104586454"/>
<evidence type="ECO:0000256" key="8">
    <source>
        <dbReference type="PROSITE-ProRule" id="PRU00071"/>
    </source>
</evidence>
<evidence type="ECO:0000256" key="10">
    <source>
        <dbReference type="SAM" id="MobiDB-lite"/>
    </source>
</evidence>
<keyword evidence="7 8" id="KW-0539">Nucleus</keyword>
<dbReference type="InParanoid" id="A0A1U7YSI2"/>
<name>A0A1U7YSI2_NELNU</name>
<evidence type="ECO:0000256" key="3">
    <source>
        <dbReference type="ARBA" id="ARBA00022833"/>
    </source>
</evidence>
<feature type="region of interest" description="Disordered" evidence="10">
    <location>
        <begin position="183"/>
        <end position="205"/>
    </location>
</feature>
<dbReference type="InterPro" id="IPR045174">
    <property type="entry name" value="Dof"/>
</dbReference>
<feature type="compositionally biased region" description="Low complexity" evidence="10">
    <location>
        <begin position="183"/>
        <end position="192"/>
    </location>
</feature>
<dbReference type="PANTHER" id="PTHR31992:SF97">
    <property type="entry name" value="DOF ZINC FINGER PROTEIN"/>
    <property type="match status" value="1"/>
</dbReference>
<dbReference type="InterPro" id="IPR003851">
    <property type="entry name" value="Znf_Dof"/>
</dbReference>
<dbReference type="RefSeq" id="XP_010242004.1">
    <property type="nucleotide sequence ID" value="XM_010243702.2"/>
</dbReference>
<feature type="compositionally biased region" description="Polar residues" evidence="10">
    <location>
        <begin position="193"/>
        <end position="203"/>
    </location>
</feature>
<dbReference type="PROSITE" id="PS01361">
    <property type="entry name" value="ZF_DOF_1"/>
    <property type="match status" value="1"/>
</dbReference>
<evidence type="ECO:0000256" key="2">
    <source>
        <dbReference type="ARBA" id="ARBA00022771"/>
    </source>
</evidence>
<dbReference type="GO" id="GO:0003700">
    <property type="term" value="F:DNA-binding transcription factor activity"/>
    <property type="evidence" value="ECO:0007669"/>
    <property type="project" value="UniProtKB-UniRule"/>
</dbReference>
<dbReference type="Pfam" id="PF02701">
    <property type="entry name" value="Zn_ribbon_Dof"/>
    <property type="match status" value="1"/>
</dbReference>
<gene>
    <name evidence="13" type="primary">LOC104586454</name>
</gene>
<comment type="function">
    <text evidence="9">Transcription factor that binds specifically to a 5'-AA[AG]G-3' consensus core sequence.</text>
</comment>
<evidence type="ECO:0000256" key="6">
    <source>
        <dbReference type="ARBA" id="ARBA00023163"/>
    </source>
</evidence>
<evidence type="ECO:0000256" key="9">
    <source>
        <dbReference type="RuleBase" id="RU369094"/>
    </source>
</evidence>
<keyword evidence="3 9" id="KW-0862">Zinc</keyword>
<dbReference type="OrthoDB" id="1927254at2759"/>
<evidence type="ECO:0000256" key="1">
    <source>
        <dbReference type="ARBA" id="ARBA00022723"/>
    </source>
</evidence>
<comment type="subcellular location">
    <subcellularLocation>
        <location evidence="8 9">Nucleus</location>
    </subcellularLocation>
</comment>
<organism evidence="12 13">
    <name type="scientific">Nelumbo nucifera</name>
    <name type="common">Sacred lotus</name>
    <dbReference type="NCBI Taxonomy" id="4432"/>
    <lineage>
        <taxon>Eukaryota</taxon>
        <taxon>Viridiplantae</taxon>
        <taxon>Streptophyta</taxon>
        <taxon>Embryophyta</taxon>
        <taxon>Tracheophyta</taxon>
        <taxon>Spermatophyta</taxon>
        <taxon>Magnoliopsida</taxon>
        <taxon>Proteales</taxon>
        <taxon>Nelumbonaceae</taxon>
        <taxon>Nelumbo</taxon>
    </lineage>
</organism>
<protein>
    <recommendedName>
        <fullName evidence="9">Dof zinc finger protein</fullName>
    </recommendedName>
</protein>
<keyword evidence="2 8" id="KW-0863">Zinc-finger</keyword>